<dbReference type="Proteomes" id="UP000237631">
    <property type="component" value="Unassembled WGS sequence"/>
</dbReference>
<feature type="domain" description="DNA2/NAM7 helicase-like C-terminal" evidence="2">
    <location>
        <begin position="803"/>
        <end position="997"/>
    </location>
</feature>
<evidence type="ECO:0000313" key="4">
    <source>
        <dbReference type="Proteomes" id="UP000237631"/>
    </source>
</evidence>
<proteinExistence type="predicted"/>
<evidence type="ECO:0008006" key="5">
    <source>
        <dbReference type="Google" id="ProtNLM"/>
    </source>
</evidence>
<feature type="domain" description="DNA2/NAM7 helicase helicase" evidence="1">
    <location>
        <begin position="500"/>
        <end position="716"/>
    </location>
</feature>
<sequence length="1031" mass="116825">MDDAEAPPSPAATDSIYAQYASTRDAVVGGPVTKDTTLATLCGHENVKRPQQRLVKDLSGVSTFAIPCRMHIEDDSQEQPFTTVPLRSTKSSGCEILFRFVNGFVAPAVRVEFRFIGPGRANTREVRVACLDFHFNNCEGKQLSDFRFTTDHRERLCDIDFIVNGATCEGFIYLEQSVGQQDETLDILRSLIGSGHKRTIHLELLLQETPQREEGALYNVLKRLPTGNGPLLPSIGHAEYQNFATFQAYREYRERRDMRLNELCDPYTLMHSTPPLPFVPLPHGMVYSSKVEYASRMRMAISSQHYENQKSLEFFARATGHKVVLFRVNDLVVIGMKFDPNMRKIGGIDARKFISLANEMEIQIHIGLDIRVPEGEDCRYPIRAYLEKQPMGLPKSFDAFFVVTSHEIRDFGVPLHTAKDTSWKDLGVYAIRPHKDSFLFDSLLEAIDDFSEADRADLDTILLNQRHSEIPLKDFTTGLKVSEKDIDRAKTWLRGCQPWNQHQRQAIEDMFRSRGGIQLISGAPGTDETTLMLAQAIFFVMLGGRALCTAPANVDADRWMEQAREMVDSISGFETSMLRLYSSTKGVSFKQLCRETAKHKRAGHSGGSVADIESLMFELLKANGAEAPSMSVEMSVLREAEKREYKLRVVSHRGEDADAWEMLRRYLSAIRDGSFNWKDKEQRRLLDWFYQLCKKHLIQCADIVFITSGNVRSSELDIWAAAEPLEGESTGKTTPPVKKIAALGVFVSGAARDSEINILNVLTTCGLPRKADLTVMAGDTKQLSPPNKCEMKRFQTNPCMEELDISLFERLESEGFPCSRLLTQVYMSKTLIDFPNRKFYNGQLQNGPDTDACLDPAFSKVLRRIISRLFTEPWQGKRYLKRATDAQARLRWFQMPVVAESEKHFGDRTNNEGMLLIGYTNALVRYQDELRKHQESSQLPDSHYPKVLTIDAAHGLTTTMAIVDGSMQWAEPMGFMKDERRSNVAMTRATEVLWIIGGPMTSKYGKRKSKTPPPFAELKFELEKTRQAQYL</sequence>
<dbReference type="STRING" id="357750.A0A2S6CCP9"/>
<dbReference type="InterPro" id="IPR041677">
    <property type="entry name" value="DNA2/NAM7_AAA_11"/>
</dbReference>
<name>A0A2S6CCP9_9PEZI</name>
<evidence type="ECO:0000259" key="2">
    <source>
        <dbReference type="Pfam" id="PF13087"/>
    </source>
</evidence>
<dbReference type="AlphaFoldDB" id="A0A2S6CCP9"/>
<dbReference type="Gene3D" id="3.40.50.300">
    <property type="entry name" value="P-loop containing nucleotide triphosphate hydrolases"/>
    <property type="match status" value="2"/>
</dbReference>
<keyword evidence="4" id="KW-1185">Reference proteome</keyword>
<dbReference type="Pfam" id="PF13086">
    <property type="entry name" value="AAA_11"/>
    <property type="match status" value="1"/>
</dbReference>
<dbReference type="InterPro" id="IPR045055">
    <property type="entry name" value="DNA2/NAM7-like"/>
</dbReference>
<dbReference type="OrthoDB" id="6513042at2759"/>
<evidence type="ECO:0000259" key="1">
    <source>
        <dbReference type="Pfam" id="PF13086"/>
    </source>
</evidence>
<dbReference type="Pfam" id="PF13087">
    <property type="entry name" value="AAA_12"/>
    <property type="match status" value="1"/>
</dbReference>
<protein>
    <recommendedName>
        <fullName evidence="5">DNA2/NAM7 helicase-like C-terminal domain-containing protein</fullName>
    </recommendedName>
</protein>
<dbReference type="EMBL" id="PNEN01000494">
    <property type="protein sequence ID" value="PPJ57483.1"/>
    <property type="molecule type" value="Genomic_DNA"/>
</dbReference>
<dbReference type="GO" id="GO:0004386">
    <property type="term" value="F:helicase activity"/>
    <property type="evidence" value="ECO:0007669"/>
    <property type="project" value="InterPro"/>
</dbReference>
<dbReference type="PANTHER" id="PTHR10887:SF522">
    <property type="entry name" value="P-LOOP CONTAINING NUCLEOSIDE TRIPHOSPHATE HYDROLASES SUPERFAMILY PROTEIN"/>
    <property type="match status" value="1"/>
</dbReference>
<organism evidence="3 4">
    <name type="scientific">Cercospora berteroae</name>
    <dbReference type="NCBI Taxonomy" id="357750"/>
    <lineage>
        <taxon>Eukaryota</taxon>
        <taxon>Fungi</taxon>
        <taxon>Dikarya</taxon>
        <taxon>Ascomycota</taxon>
        <taxon>Pezizomycotina</taxon>
        <taxon>Dothideomycetes</taxon>
        <taxon>Dothideomycetidae</taxon>
        <taxon>Mycosphaerellales</taxon>
        <taxon>Mycosphaerellaceae</taxon>
        <taxon>Cercospora</taxon>
    </lineage>
</organism>
<comment type="caution">
    <text evidence="3">The sequence shown here is derived from an EMBL/GenBank/DDBJ whole genome shotgun (WGS) entry which is preliminary data.</text>
</comment>
<accession>A0A2S6CCP9</accession>
<reference evidence="4" key="1">
    <citation type="journal article" date="2017" name="bioRxiv">
        <title>Conservation of a gene cluster reveals novel cercosporin biosynthetic mechanisms and extends production to the genus Colletotrichum.</title>
        <authorList>
            <person name="de Jonge R."/>
            <person name="Ebert M.K."/>
            <person name="Huitt-Roehl C.R."/>
            <person name="Pal P."/>
            <person name="Suttle J.C."/>
            <person name="Spanner R.E."/>
            <person name="Neubauer J.D."/>
            <person name="Jurick W.M.II."/>
            <person name="Stott K.A."/>
            <person name="Secor G.A."/>
            <person name="Thomma B.P.H.J."/>
            <person name="Van de Peer Y."/>
            <person name="Townsend C.A."/>
            <person name="Bolton M.D."/>
        </authorList>
    </citation>
    <scope>NUCLEOTIDE SEQUENCE [LARGE SCALE GENOMIC DNA]</scope>
    <source>
        <strain evidence="4">CBS538.71</strain>
    </source>
</reference>
<dbReference type="SUPFAM" id="SSF52540">
    <property type="entry name" value="P-loop containing nucleoside triphosphate hydrolases"/>
    <property type="match status" value="1"/>
</dbReference>
<dbReference type="PANTHER" id="PTHR10887">
    <property type="entry name" value="DNA2/NAM7 HELICASE FAMILY"/>
    <property type="match status" value="1"/>
</dbReference>
<gene>
    <name evidence="3" type="ORF">CBER1_04415</name>
</gene>
<dbReference type="InterPro" id="IPR041679">
    <property type="entry name" value="DNA2/NAM7-like_C"/>
</dbReference>
<evidence type="ECO:0000313" key="3">
    <source>
        <dbReference type="EMBL" id="PPJ57483.1"/>
    </source>
</evidence>
<dbReference type="InterPro" id="IPR027417">
    <property type="entry name" value="P-loop_NTPase"/>
</dbReference>